<proteinExistence type="predicted"/>
<name>A0A9W3C958_RAPSA</name>
<dbReference type="InterPro" id="IPR032675">
    <property type="entry name" value="LRR_dom_sf"/>
</dbReference>
<dbReference type="InterPro" id="IPR002182">
    <property type="entry name" value="NB-ARC"/>
</dbReference>
<comment type="catalytic activity">
    <reaction evidence="6">
        <text>NAD(+) + H2O = ADP-D-ribose + nicotinamide + H(+)</text>
        <dbReference type="Rhea" id="RHEA:16301"/>
        <dbReference type="ChEBI" id="CHEBI:15377"/>
        <dbReference type="ChEBI" id="CHEBI:15378"/>
        <dbReference type="ChEBI" id="CHEBI:17154"/>
        <dbReference type="ChEBI" id="CHEBI:57540"/>
        <dbReference type="ChEBI" id="CHEBI:57967"/>
        <dbReference type="EC" id="3.2.2.6"/>
    </reaction>
    <physiologicalReaction direction="left-to-right" evidence="6">
        <dbReference type="Rhea" id="RHEA:16302"/>
    </physiologicalReaction>
</comment>
<dbReference type="GO" id="GO:0007165">
    <property type="term" value="P:signal transduction"/>
    <property type="evidence" value="ECO:0007669"/>
    <property type="project" value="InterPro"/>
</dbReference>
<dbReference type="KEGG" id="rsz:108820028"/>
<dbReference type="PRINTS" id="PR00364">
    <property type="entry name" value="DISEASERSIST"/>
</dbReference>
<dbReference type="Gene3D" id="3.80.10.10">
    <property type="entry name" value="Ribonuclease Inhibitor"/>
    <property type="match status" value="2"/>
</dbReference>
<dbReference type="Pfam" id="PF23282">
    <property type="entry name" value="WHD_ROQ1"/>
    <property type="match status" value="1"/>
</dbReference>
<dbReference type="SUPFAM" id="SSF52058">
    <property type="entry name" value="L domain-like"/>
    <property type="match status" value="1"/>
</dbReference>
<dbReference type="AlphaFoldDB" id="A0A9W3C958"/>
<accession>A0A9W3C958</accession>
<keyword evidence="4" id="KW-0378">Hydrolase</keyword>
<feature type="domain" description="TIR" evidence="8">
    <location>
        <begin position="11"/>
        <end position="178"/>
    </location>
</feature>
<keyword evidence="9" id="KW-1185">Reference proteome</keyword>
<dbReference type="SUPFAM" id="SSF52200">
    <property type="entry name" value="Toll/Interleukin receptor TIR domain"/>
    <property type="match status" value="1"/>
</dbReference>
<dbReference type="FunFam" id="3.40.50.10140:FF:000007">
    <property type="entry name" value="Disease resistance protein (TIR-NBS-LRR class)"/>
    <property type="match status" value="1"/>
</dbReference>
<evidence type="ECO:0000256" key="4">
    <source>
        <dbReference type="ARBA" id="ARBA00022801"/>
    </source>
</evidence>
<evidence type="ECO:0000256" key="5">
    <source>
        <dbReference type="ARBA" id="ARBA00023027"/>
    </source>
</evidence>
<dbReference type="GO" id="GO:0006952">
    <property type="term" value="P:defense response"/>
    <property type="evidence" value="ECO:0007669"/>
    <property type="project" value="InterPro"/>
</dbReference>
<gene>
    <name evidence="10" type="primary">LOC108820028</name>
</gene>
<evidence type="ECO:0000256" key="2">
    <source>
        <dbReference type="ARBA" id="ARBA00022614"/>
    </source>
</evidence>
<dbReference type="PANTHER" id="PTHR11017">
    <property type="entry name" value="LEUCINE-RICH REPEAT-CONTAINING PROTEIN"/>
    <property type="match status" value="1"/>
</dbReference>
<dbReference type="Pfam" id="PF00931">
    <property type="entry name" value="NB-ARC"/>
    <property type="match status" value="1"/>
</dbReference>
<dbReference type="InterPro" id="IPR035897">
    <property type="entry name" value="Toll_tir_struct_dom_sf"/>
</dbReference>
<evidence type="ECO:0000256" key="7">
    <source>
        <dbReference type="SAM" id="MobiDB-lite"/>
    </source>
</evidence>
<dbReference type="InterPro" id="IPR042197">
    <property type="entry name" value="Apaf_helical"/>
</dbReference>
<protein>
    <recommendedName>
        <fullName evidence="1">ADP-ribosyl cyclase/cyclic ADP-ribose hydrolase</fullName>
        <ecNumber evidence="1">3.2.2.6</ecNumber>
    </recommendedName>
</protein>
<reference evidence="9" key="1">
    <citation type="journal article" date="2019" name="Database">
        <title>The radish genome database (RadishGD): an integrated information resource for radish genomics.</title>
        <authorList>
            <person name="Yu H.J."/>
            <person name="Baek S."/>
            <person name="Lee Y.J."/>
            <person name="Cho A."/>
            <person name="Mun J.H."/>
        </authorList>
    </citation>
    <scope>NUCLEOTIDE SEQUENCE [LARGE SCALE GENOMIC DNA]</scope>
    <source>
        <strain evidence="9">cv. WK10039</strain>
    </source>
</reference>
<dbReference type="Gene3D" id="3.40.50.10140">
    <property type="entry name" value="Toll/interleukin-1 receptor homology (TIR) domain"/>
    <property type="match status" value="1"/>
</dbReference>
<dbReference type="FunFam" id="1.10.8.430:FF:000002">
    <property type="entry name" value="Disease resistance protein (TIR-NBS-LRR class)"/>
    <property type="match status" value="1"/>
</dbReference>
<reference evidence="10" key="2">
    <citation type="submission" date="2025-08" db="UniProtKB">
        <authorList>
            <consortium name="RefSeq"/>
        </authorList>
    </citation>
    <scope>IDENTIFICATION</scope>
    <source>
        <tissue evidence="10">Leaf</tissue>
    </source>
</reference>
<keyword evidence="2" id="KW-0433">Leucine-rich repeat</keyword>
<dbReference type="Pfam" id="PF20160">
    <property type="entry name" value="C-JID"/>
    <property type="match status" value="1"/>
</dbReference>
<dbReference type="InterPro" id="IPR045344">
    <property type="entry name" value="C-JID"/>
</dbReference>
<keyword evidence="3" id="KW-0677">Repeat</keyword>
<dbReference type="Gene3D" id="1.10.8.430">
    <property type="entry name" value="Helical domain of apoptotic protease-activating factors"/>
    <property type="match status" value="1"/>
</dbReference>
<dbReference type="Pfam" id="PF01582">
    <property type="entry name" value="TIR"/>
    <property type="match status" value="1"/>
</dbReference>
<dbReference type="InterPro" id="IPR058192">
    <property type="entry name" value="WHD_ROQ1-like"/>
</dbReference>
<dbReference type="RefSeq" id="XP_056847992.1">
    <property type="nucleotide sequence ID" value="XM_056992012.1"/>
</dbReference>
<dbReference type="Proteomes" id="UP000504610">
    <property type="component" value="Chromosome 8"/>
</dbReference>
<dbReference type="FunFam" id="3.80.10.10:FF:000386">
    <property type="entry name" value="Disease resistance protein RPS4"/>
    <property type="match status" value="1"/>
</dbReference>
<dbReference type="SUPFAM" id="SSF52540">
    <property type="entry name" value="P-loop containing nucleoside triphosphate hydrolases"/>
    <property type="match status" value="1"/>
</dbReference>
<evidence type="ECO:0000256" key="6">
    <source>
        <dbReference type="ARBA" id="ARBA00047304"/>
    </source>
</evidence>
<dbReference type="PROSITE" id="PS50104">
    <property type="entry name" value="TIR"/>
    <property type="match status" value="1"/>
</dbReference>
<keyword evidence="5" id="KW-0520">NAD</keyword>
<sequence>MAGSFVASVVPSYQVFLNFRGEELRHTFISHLDKALREKNINVFIDENAAKGEKLNTLLEKIEESKIALAIFSHRYTESIWCLNELVKIKECMDEGNLVTIPIFYKLSPDIVKHQKGAFGDALRENAGEDSDDRMKKWKEALKSVSELIGLTFDGNRNENMFIDDIVEGVLKALRKVSPDKSTRRSSYHSQNTEDHSRDAETEKYGLKQRLNELEDKVNIEKEETRIIGIVGMHGIGKTTLVKEFYKKWKRRFLSRGLLQDISDIVKFDASGLNCNLPGMLLKKLLKYHDIDEEERYELYKEELVKRKVFIVLDGVNSKRQIEVLLEGHHEWILKGSKILIATSDQSLLHDLVDDIYVVPQLDYREGLNHFHHYAFDHDKDDKETFMKLSEEFVHYVRGHPLTLELLGQELRGEPLDYWEEKLKSLAQSTSQSIRDRVLQVSYDELSQEQKDAFLDIACFRSHDLSYVKSVLDSSSGSQETNIIKALADKFLINISDSSRVEMHDLLYTFATETDSKAGVKGRHQRDITKVLQNQKGPSGNNVKAKGIFLDLFHMNKERALCKEHFKKMRDLRYLKLYSSHCPQECNPDHKIYLPDKLDFPLEEVRCLHWLKYPLQELPHNFNPKNLVDLKLPYSKVEHIWDHKDAPKLKWVDLNHSSKLKTLSGLSKAQKLQRLNLEGCTALETVDPELQSMKSLVLLNLKGCTALESFLDTKCVPLKTLILSNCSKLKNFLVVSETLEALYLDGTAITELPTTMVRLVILSVKDCKMLEKLPQGFDKLKDLQELVCSGCSILSILPDEMENMNFLQILLLDGTSVTKIPTISSLERLSLSGNGKIICLPENISQLTKLKWLDLKYCTKLLSIPELPPNLQYLDAHGCESLRTVANPLATRLRTEQIHSTFIFTNCRRLDRTAKEEITSYAQRKCQLLSDALKRCSEGFVPEALFSTCFPGCEVPSWFCHESVGSVLKAELSPHWNENRFVGIALCAVLSFPNSQERINSFSVTCKFNLKFKDGPGISFERLVGSWNRHGKKSDKMASDHVFICYIRCSNNIKCLEEQQGLGACTPTTASLEFGVTDEEARLEVLKCGLRLVYASDANNDASSTQIRNGGFTTGSNGIQN</sequence>
<evidence type="ECO:0000256" key="1">
    <source>
        <dbReference type="ARBA" id="ARBA00011982"/>
    </source>
</evidence>
<dbReference type="GO" id="GO:0043531">
    <property type="term" value="F:ADP binding"/>
    <property type="evidence" value="ECO:0007669"/>
    <property type="project" value="InterPro"/>
</dbReference>
<dbReference type="GeneID" id="108820028"/>
<dbReference type="InterPro" id="IPR000157">
    <property type="entry name" value="TIR_dom"/>
</dbReference>
<dbReference type="PANTHER" id="PTHR11017:SF489">
    <property type="entry name" value="ADP-RIBOSYL CYCLASE_CYCLIC ADP-RIBOSE HYDROLASE"/>
    <property type="match status" value="1"/>
</dbReference>
<feature type="region of interest" description="Disordered" evidence="7">
    <location>
        <begin position="181"/>
        <end position="206"/>
    </location>
</feature>
<dbReference type="Gene3D" id="3.40.50.300">
    <property type="entry name" value="P-loop containing nucleotide triphosphate hydrolases"/>
    <property type="match status" value="1"/>
</dbReference>
<feature type="compositionally biased region" description="Basic and acidic residues" evidence="7">
    <location>
        <begin position="192"/>
        <end position="206"/>
    </location>
</feature>
<dbReference type="InterPro" id="IPR044974">
    <property type="entry name" value="Disease_R_plants"/>
</dbReference>
<dbReference type="EC" id="3.2.2.6" evidence="1"/>
<dbReference type="SMART" id="SM00255">
    <property type="entry name" value="TIR"/>
    <property type="match status" value="1"/>
</dbReference>
<dbReference type="OrthoDB" id="1036709at2759"/>
<dbReference type="InterPro" id="IPR027417">
    <property type="entry name" value="P-loop_NTPase"/>
</dbReference>
<dbReference type="GO" id="GO:0061809">
    <property type="term" value="F:NAD+ nucleosidase activity, cyclic ADP-ribose generating"/>
    <property type="evidence" value="ECO:0007669"/>
    <property type="project" value="UniProtKB-EC"/>
</dbReference>
<evidence type="ECO:0000313" key="10">
    <source>
        <dbReference type="RefSeq" id="XP_056847992.1"/>
    </source>
</evidence>
<evidence type="ECO:0000313" key="9">
    <source>
        <dbReference type="Proteomes" id="UP000504610"/>
    </source>
</evidence>
<evidence type="ECO:0000259" key="8">
    <source>
        <dbReference type="PROSITE" id="PS50104"/>
    </source>
</evidence>
<evidence type="ECO:0000256" key="3">
    <source>
        <dbReference type="ARBA" id="ARBA00022737"/>
    </source>
</evidence>
<organism evidence="9 10">
    <name type="scientific">Raphanus sativus</name>
    <name type="common">Radish</name>
    <name type="synonym">Raphanus raphanistrum var. sativus</name>
    <dbReference type="NCBI Taxonomy" id="3726"/>
    <lineage>
        <taxon>Eukaryota</taxon>
        <taxon>Viridiplantae</taxon>
        <taxon>Streptophyta</taxon>
        <taxon>Embryophyta</taxon>
        <taxon>Tracheophyta</taxon>
        <taxon>Spermatophyta</taxon>
        <taxon>Magnoliopsida</taxon>
        <taxon>eudicotyledons</taxon>
        <taxon>Gunneridae</taxon>
        <taxon>Pentapetalae</taxon>
        <taxon>rosids</taxon>
        <taxon>malvids</taxon>
        <taxon>Brassicales</taxon>
        <taxon>Brassicaceae</taxon>
        <taxon>Brassiceae</taxon>
        <taxon>Raphanus</taxon>
    </lineage>
</organism>